<dbReference type="Gene3D" id="3.40.50.1820">
    <property type="entry name" value="alpha/beta hydrolase"/>
    <property type="match status" value="1"/>
</dbReference>
<dbReference type="RefSeq" id="WP_123376851.1">
    <property type="nucleotide sequence ID" value="NZ_MOBY01000032.1"/>
</dbReference>
<dbReference type="InterPro" id="IPR029058">
    <property type="entry name" value="AB_hydrolase_fold"/>
</dbReference>
<keyword evidence="4" id="KW-0732">Signal</keyword>
<dbReference type="PANTHER" id="PTHR10272:SF0">
    <property type="entry name" value="PLATELET-ACTIVATING FACTOR ACETYLHYDROLASE"/>
    <property type="match status" value="1"/>
</dbReference>
<dbReference type="Proteomes" id="UP000283650">
    <property type="component" value="Unassembled WGS sequence"/>
</dbReference>
<dbReference type="SUPFAM" id="SSF53474">
    <property type="entry name" value="alpha/beta-Hydrolases"/>
    <property type="match status" value="1"/>
</dbReference>
<evidence type="ECO:0000256" key="2">
    <source>
        <dbReference type="ARBA" id="ARBA00022963"/>
    </source>
</evidence>
<keyword evidence="3" id="KW-0443">Lipid metabolism</keyword>
<feature type="signal peptide" evidence="4">
    <location>
        <begin position="1"/>
        <end position="19"/>
    </location>
</feature>
<comment type="caution">
    <text evidence="6">The sequence shown here is derived from an EMBL/GenBank/DDBJ whole genome shotgun (WGS) entry which is preliminary data.</text>
</comment>
<evidence type="ECO:0000313" key="6">
    <source>
        <dbReference type="EMBL" id="RON89102.1"/>
    </source>
</evidence>
<sequence length="358" mass="38092">MKKSLGALLLICLSSHVFADTRPVGFQYATLADPRNERPLEMVVWYPSATTDGTPQLFGDNPVFVGAPAVLDAPAAKGEHPLVVISHGNGGSWINQTWLASALAHQGYIVAAVNHPGTTSRDRSPQAAAQLWQRPVDLSRAIDAVTAQPGKFGTVAKDRIAVIGHSLGGWTVLESGGARFDPKRFADDCKVQTQLISCTAYQQMNTESTAQSKAQLAADWRDKRITAVVSLDLGLSRGMTDASLATYPVPILVIAAGAPSKELPAQLESVDLAKRLPKTSSRFVEISDASHFTFMAICKPGAVAILDKDVPGDSIICTDGEGGRPRAVIQQQVISLITGFLAQSPGSLKHAITYKDSQ</sequence>
<dbReference type="InterPro" id="IPR000073">
    <property type="entry name" value="AB_hydrolase_1"/>
</dbReference>
<protein>
    <submittedName>
        <fullName evidence="6">Dienelactone hydrolase</fullName>
    </submittedName>
</protein>
<dbReference type="EMBL" id="MOBY01000032">
    <property type="protein sequence ID" value="RON89102.1"/>
    <property type="molecule type" value="Genomic_DNA"/>
</dbReference>
<dbReference type="InterPro" id="IPR016986">
    <property type="entry name" value="UCP031982_abhydr"/>
</dbReference>
<name>A0A423MUL9_PSEFL</name>
<dbReference type="Pfam" id="PF12697">
    <property type="entry name" value="Abhydrolase_6"/>
    <property type="match status" value="1"/>
</dbReference>
<feature type="chain" id="PRO_5019124987" evidence="4">
    <location>
        <begin position="20"/>
        <end position="358"/>
    </location>
</feature>
<dbReference type="GO" id="GO:0003847">
    <property type="term" value="F:1-alkyl-2-acetylglycerophosphocholine esterase activity"/>
    <property type="evidence" value="ECO:0007669"/>
    <property type="project" value="TreeGrafter"/>
</dbReference>
<evidence type="ECO:0000256" key="4">
    <source>
        <dbReference type="SAM" id="SignalP"/>
    </source>
</evidence>
<dbReference type="GO" id="GO:0016042">
    <property type="term" value="P:lipid catabolic process"/>
    <property type="evidence" value="ECO:0007669"/>
    <property type="project" value="UniProtKB-KW"/>
</dbReference>
<dbReference type="PIRSF" id="PIRSF031982">
    <property type="entry name" value="UCP031982_abhydr"/>
    <property type="match status" value="1"/>
</dbReference>
<proteinExistence type="predicted"/>
<evidence type="ECO:0000259" key="5">
    <source>
        <dbReference type="Pfam" id="PF12697"/>
    </source>
</evidence>
<accession>A0A423MUL9</accession>
<evidence type="ECO:0000256" key="1">
    <source>
        <dbReference type="ARBA" id="ARBA00022801"/>
    </source>
</evidence>
<keyword evidence="2" id="KW-0442">Lipid degradation</keyword>
<evidence type="ECO:0000313" key="7">
    <source>
        <dbReference type="Proteomes" id="UP000283650"/>
    </source>
</evidence>
<organism evidence="6 7">
    <name type="scientific">Pseudomonas fluorescens</name>
    <dbReference type="NCBI Taxonomy" id="294"/>
    <lineage>
        <taxon>Bacteria</taxon>
        <taxon>Pseudomonadati</taxon>
        <taxon>Pseudomonadota</taxon>
        <taxon>Gammaproteobacteria</taxon>
        <taxon>Pseudomonadales</taxon>
        <taxon>Pseudomonadaceae</taxon>
        <taxon>Pseudomonas</taxon>
    </lineage>
</organism>
<reference evidence="6 7" key="1">
    <citation type="submission" date="2016-10" db="EMBL/GenBank/DDBJ databases">
        <title>Comparative genome analysis of multiple Pseudomonas spp. focuses on biocontrol and plant growth promoting traits.</title>
        <authorList>
            <person name="Tao X.-Y."/>
            <person name="Taylor C.G."/>
        </authorList>
    </citation>
    <scope>NUCLEOTIDE SEQUENCE [LARGE SCALE GENOMIC DNA]</scope>
    <source>
        <strain evidence="6 7">2F9</strain>
    </source>
</reference>
<evidence type="ECO:0000256" key="3">
    <source>
        <dbReference type="ARBA" id="ARBA00023098"/>
    </source>
</evidence>
<dbReference type="AlphaFoldDB" id="A0A423MUL9"/>
<feature type="domain" description="AB hydrolase-1" evidence="5">
    <location>
        <begin position="83"/>
        <end position="295"/>
    </location>
</feature>
<dbReference type="PANTHER" id="PTHR10272">
    <property type="entry name" value="PLATELET-ACTIVATING FACTOR ACETYLHYDROLASE"/>
    <property type="match status" value="1"/>
</dbReference>
<gene>
    <name evidence="6" type="ORF">BK672_26860</name>
</gene>
<keyword evidence="1 6" id="KW-0378">Hydrolase</keyword>